<feature type="region of interest" description="Disordered" evidence="3">
    <location>
        <begin position="1"/>
        <end position="26"/>
    </location>
</feature>
<evidence type="ECO:0000259" key="4">
    <source>
        <dbReference type="PROSITE" id="PS50977"/>
    </source>
</evidence>
<name>A0A0A6UH65_ACTUT</name>
<dbReference type="RefSeq" id="WP_043527628.1">
    <property type="nucleotide sequence ID" value="NZ_BAABKU010000036.1"/>
</dbReference>
<dbReference type="Proteomes" id="UP000054537">
    <property type="component" value="Unassembled WGS sequence"/>
</dbReference>
<reference evidence="5 6" key="1">
    <citation type="submission" date="2014-10" db="EMBL/GenBank/DDBJ databases">
        <title>Draft genome sequence of Actinoplanes utahensis NRRL 12052.</title>
        <authorList>
            <person name="Velasco-Bucheli B."/>
            <person name="del Cerro C."/>
            <person name="Hormigo D."/>
            <person name="Garcia J.L."/>
            <person name="Acebal C."/>
            <person name="Arroyo M."/>
            <person name="de la Mata I."/>
        </authorList>
    </citation>
    <scope>NUCLEOTIDE SEQUENCE [LARGE SCALE GENOMIC DNA]</scope>
    <source>
        <strain evidence="5 6">NRRL 12052</strain>
    </source>
</reference>
<organism evidence="5 6">
    <name type="scientific">Actinoplanes utahensis</name>
    <dbReference type="NCBI Taxonomy" id="1869"/>
    <lineage>
        <taxon>Bacteria</taxon>
        <taxon>Bacillati</taxon>
        <taxon>Actinomycetota</taxon>
        <taxon>Actinomycetes</taxon>
        <taxon>Micromonosporales</taxon>
        <taxon>Micromonosporaceae</taxon>
        <taxon>Actinoplanes</taxon>
    </lineage>
</organism>
<feature type="DNA-binding region" description="H-T-H motif" evidence="2">
    <location>
        <begin position="47"/>
        <end position="66"/>
    </location>
</feature>
<evidence type="ECO:0000256" key="2">
    <source>
        <dbReference type="PROSITE-ProRule" id="PRU00335"/>
    </source>
</evidence>
<evidence type="ECO:0000313" key="5">
    <source>
        <dbReference type="EMBL" id="KHD75370.1"/>
    </source>
</evidence>
<dbReference type="AlphaFoldDB" id="A0A0A6UH65"/>
<keyword evidence="1 2" id="KW-0238">DNA-binding</keyword>
<dbReference type="GO" id="GO:0003700">
    <property type="term" value="F:DNA-binding transcription factor activity"/>
    <property type="evidence" value="ECO:0007669"/>
    <property type="project" value="TreeGrafter"/>
</dbReference>
<keyword evidence="6" id="KW-1185">Reference proteome</keyword>
<dbReference type="InterPro" id="IPR009057">
    <property type="entry name" value="Homeodomain-like_sf"/>
</dbReference>
<dbReference type="Gene3D" id="1.10.357.10">
    <property type="entry name" value="Tetracycline Repressor, domain 2"/>
    <property type="match status" value="1"/>
</dbReference>
<evidence type="ECO:0000256" key="1">
    <source>
        <dbReference type="ARBA" id="ARBA00023125"/>
    </source>
</evidence>
<dbReference type="PANTHER" id="PTHR30055">
    <property type="entry name" value="HTH-TYPE TRANSCRIPTIONAL REGULATOR RUTR"/>
    <property type="match status" value="1"/>
</dbReference>
<dbReference type="InterPro" id="IPR050109">
    <property type="entry name" value="HTH-type_TetR-like_transc_reg"/>
</dbReference>
<dbReference type="STRING" id="1869.MB27_23340"/>
<dbReference type="eggNOG" id="COG1309">
    <property type="taxonomic scope" value="Bacteria"/>
</dbReference>
<dbReference type="PRINTS" id="PR00455">
    <property type="entry name" value="HTHTETR"/>
</dbReference>
<feature type="domain" description="HTH tetR-type" evidence="4">
    <location>
        <begin position="24"/>
        <end position="84"/>
    </location>
</feature>
<dbReference type="Pfam" id="PF00440">
    <property type="entry name" value="TetR_N"/>
    <property type="match status" value="1"/>
</dbReference>
<dbReference type="InterPro" id="IPR001647">
    <property type="entry name" value="HTH_TetR"/>
</dbReference>
<dbReference type="PROSITE" id="PS50977">
    <property type="entry name" value="HTH_TETR_2"/>
    <property type="match status" value="1"/>
</dbReference>
<dbReference type="EMBL" id="JRTT01000028">
    <property type="protein sequence ID" value="KHD75370.1"/>
    <property type="molecule type" value="Genomic_DNA"/>
</dbReference>
<proteinExistence type="predicted"/>
<comment type="caution">
    <text evidence="5">The sequence shown here is derived from an EMBL/GenBank/DDBJ whole genome shotgun (WGS) entry which is preliminary data.</text>
</comment>
<protein>
    <submittedName>
        <fullName evidence="5">TetR family transcriptional regulator</fullName>
    </submittedName>
</protein>
<sequence length="216" mass="23889">MTMTPAAAADPGPARGRPRADRTRESRSRILDAAVTCLLRDGYARTSTISIQTEAGVSRGRMLHQFPSKEELLVAAAHHIFAAQLEQPVPGPLTDQIAEARGPGERIAVVVDVLWATFQEPSFWAATELWVASRTEPALAEAIRPAERRLGRAIWARMDHLFGAELVARPLYLPVRPVIFTSMRGTALSYAFDARDPRSEPLLEHWKEIARHALLA</sequence>
<gene>
    <name evidence="5" type="ORF">MB27_23340</name>
</gene>
<evidence type="ECO:0000256" key="3">
    <source>
        <dbReference type="SAM" id="MobiDB-lite"/>
    </source>
</evidence>
<dbReference type="PANTHER" id="PTHR30055:SF226">
    <property type="entry name" value="HTH-TYPE TRANSCRIPTIONAL REGULATOR PKSA"/>
    <property type="match status" value="1"/>
</dbReference>
<dbReference type="SUPFAM" id="SSF46689">
    <property type="entry name" value="Homeodomain-like"/>
    <property type="match status" value="1"/>
</dbReference>
<evidence type="ECO:0000313" key="6">
    <source>
        <dbReference type="Proteomes" id="UP000054537"/>
    </source>
</evidence>
<dbReference type="GO" id="GO:0000976">
    <property type="term" value="F:transcription cis-regulatory region binding"/>
    <property type="evidence" value="ECO:0007669"/>
    <property type="project" value="TreeGrafter"/>
</dbReference>
<accession>A0A0A6UH65</accession>
<feature type="compositionally biased region" description="Low complexity" evidence="3">
    <location>
        <begin position="1"/>
        <end position="15"/>
    </location>
</feature>